<dbReference type="GO" id="GO:0003676">
    <property type="term" value="F:nucleic acid binding"/>
    <property type="evidence" value="ECO:0007669"/>
    <property type="project" value="InterPro"/>
</dbReference>
<dbReference type="RefSeq" id="XP_033399667.1">
    <property type="nucleotide sequence ID" value="XM_033542997.1"/>
</dbReference>
<evidence type="ECO:0008006" key="3">
    <source>
        <dbReference type="Google" id="ProtNLM"/>
    </source>
</evidence>
<organism evidence="1 2">
    <name type="scientific">Aplosporella prunicola CBS 121167</name>
    <dbReference type="NCBI Taxonomy" id="1176127"/>
    <lineage>
        <taxon>Eukaryota</taxon>
        <taxon>Fungi</taxon>
        <taxon>Dikarya</taxon>
        <taxon>Ascomycota</taxon>
        <taxon>Pezizomycotina</taxon>
        <taxon>Dothideomycetes</taxon>
        <taxon>Dothideomycetes incertae sedis</taxon>
        <taxon>Botryosphaeriales</taxon>
        <taxon>Aplosporellaceae</taxon>
        <taxon>Aplosporella</taxon>
    </lineage>
</organism>
<gene>
    <name evidence="1" type="ORF">K452DRAFT_306601</name>
</gene>
<reference evidence="1" key="1">
    <citation type="journal article" date="2020" name="Stud. Mycol.">
        <title>101 Dothideomycetes genomes: a test case for predicting lifestyles and emergence of pathogens.</title>
        <authorList>
            <person name="Haridas S."/>
            <person name="Albert R."/>
            <person name="Binder M."/>
            <person name="Bloem J."/>
            <person name="Labutti K."/>
            <person name="Salamov A."/>
            <person name="Andreopoulos B."/>
            <person name="Baker S."/>
            <person name="Barry K."/>
            <person name="Bills G."/>
            <person name="Bluhm B."/>
            <person name="Cannon C."/>
            <person name="Castanera R."/>
            <person name="Culley D."/>
            <person name="Daum C."/>
            <person name="Ezra D."/>
            <person name="Gonzalez J."/>
            <person name="Henrissat B."/>
            <person name="Kuo A."/>
            <person name="Liang C."/>
            <person name="Lipzen A."/>
            <person name="Lutzoni F."/>
            <person name="Magnuson J."/>
            <person name="Mondo S."/>
            <person name="Nolan M."/>
            <person name="Ohm R."/>
            <person name="Pangilinan J."/>
            <person name="Park H.-J."/>
            <person name="Ramirez L."/>
            <person name="Alfaro M."/>
            <person name="Sun H."/>
            <person name="Tritt A."/>
            <person name="Yoshinaga Y."/>
            <person name="Zwiers L.-H."/>
            <person name="Turgeon B."/>
            <person name="Goodwin S."/>
            <person name="Spatafora J."/>
            <person name="Crous P."/>
            <person name="Grigoriev I."/>
        </authorList>
    </citation>
    <scope>NUCLEOTIDE SEQUENCE</scope>
    <source>
        <strain evidence="1">CBS 121167</strain>
    </source>
</reference>
<evidence type="ECO:0000313" key="1">
    <source>
        <dbReference type="EMBL" id="KAF2143955.1"/>
    </source>
</evidence>
<dbReference type="AlphaFoldDB" id="A0A6A6BKW0"/>
<sequence>MAKKYRKKKRDPELKKNGISSRSYIKVLKEAILINLEPDMLFIQDNSLIYTAKRVKFELLLYSPDLNPQENLWFPLKAKLNELRPDLLARKGDPEAIEAEIAEWLPRA</sequence>
<dbReference type="InterPro" id="IPR036397">
    <property type="entry name" value="RNaseH_sf"/>
</dbReference>
<proteinExistence type="predicted"/>
<accession>A0A6A6BKW0</accession>
<protein>
    <recommendedName>
        <fullName evidence="3">Tc1-like transposase DDE domain-containing protein</fullName>
    </recommendedName>
</protein>
<keyword evidence="2" id="KW-1185">Reference proteome</keyword>
<dbReference type="Proteomes" id="UP000799438">
    <property type="component" value="Unassembled WGS sequence"/>
</dbReference>
<evidence type="ECO:0000313" key="2">
    <source>
        <dbReference type="Proteomes" id="UP000799438"/>
    </source>
</evidence>
<dbReference type="OrthoDB" id="5410741at2759"/>
<dbReference type="Gene3D" id="3.30.420.10">
    <property type="entry name" value="Ribonuclease H-like superfamily/Ribonuclease H"/>
    <property type="match status" value="1"/>
</dbReference>
<dbReference type="GeneID" id="54300494"/>
<name>A0A6A6BKW0_9PEZI</name>
<dbReference type="EMBL" id="ML995480">
    <property type="protein sequence ID" value="KAF2143955.1"/>
    <property type="molecule type" value="Genomic_DNA"/>
</dbReference>